<comment type="caution">
    <text evidence="6">The sequence shown here is derived from an EMBL/GenBank/DDBJ whole genome shotgun (WGS) entry which is preliminary data.</text>
</comment>
<dbReference type="Gene3D" id="1.10.150.240">
    <property type="entry name" value="Putative phosphatase, domain 2"/>
    <property type="match status" value="1"/>
</dbReference>
<dbReference type="Pfam" id="PF13419">
    <property type="entry name" value="HAD_2"/>
    <property type="match status" value="1"/>
</dbReference>
<dbReference type="GO" id="GO:0003824">
    <property type="term" value="F:catalytic activity"/>
    <property type="evidence" value="ECO:0007669"/>
    <property type="project" value="UniProtKB-ARBA"/>
</dbReference>
<dbReference type="NCBIfam" id="TIGR01509">
    <property type="entry name" value="HAD-SF-IA-v3"/>
    <property type="match status" value="1"/>
</dbReference>
<dbReference type="SFLD" id="SFLDS00003">
    <property type="entry name" value="Haloacid_Dehalogenase"/>
    <property type="match status" value="1"/>
</dbReference>
<keyword evidence="4" id="KW-0460">Magnesium</keyword>
<dbReference type="InterPro" id="IPR036412">
    <property type="entry name" value="HAD-like_sf"/>
</dbReference>
<dbReference type="InterPro" id="IPR051600">
    <property type="entry name" value="Beta-PGM-like"/>
</dbReference>
<gene>
    <name evidence="6" type="ORF">A2946_01980</name>
</gene>
<evidence type="ECO:0000256" key="1">
    <source>
        <dbReference type="ARBA" id="ARBA00001946"/>
    </source>
</evidence>
<accession>A0A1G2CJU3</accession>
<dbReference type="InterPro" id="IPR041492">
    <property type="entry name" value="HAD_2"/>
</dbReference>
<comment type="cofactor">
    <cofactor evidence="1">
        <name>Mg(2+)</name>
        <dbReference type="ChEBI" id="CHEBI:18420"/>
    </cofactor>
</comment>
<comment type="similarity">
    <text evidence="2">Belongs to the HAD-like hydrolase superfamily. CbbY/CbbZ/Gph/YieH family.</text>
</comment>
<dbReference type="CDD" id="cd07505">
    <property type="entry name" value="HAD_BPGM-like"/>
    <property type="match status" value="1"/>
</dbReference>
<keyword evidence="5" id="KW-0119">Carbohydrate metabolism</keyword>
<sequence>MARVKIASDSTEGSFARYFLPFLCLNCYTISMQNTLKPIKGIAFDLEGTVVDVEACHHNGHMRAAREMGVELGSIQNAISTVLHFIGGPDDAIAKDIYKLSDMRLSEEAFVGDFLVKDKTYYRELLATADVTPRPGFLKFLEAVRAAGIKTSIGSLTAHEEVQILLDRSGLSRVFSRRETVLREDVKNTKPAPDVFIETARRMGIDPQEQLVFEDSPRGVQAALAAGSQAVGMPVYEESEIAAALVAAGATKTYPNWKAVDLSLILGKS</sequence>
<evidence type="ECO:0000256" key="5">
    <source>
        <dbReference type="ARBA" id="ARBA00023277"/>
    </source>
</evidence>
<reference evidence="6 7" key="1">
    <citation type="journal article" date="2016" name="Nat. Commun.">
        <title>Thousands of microbial genomes shed light on interconnected biogeochemical processes in an aquifer system.</title>
        <authorList>
            <person name="Anantharaman K."/>
            <person name="Brown C.T."/>
            <person name="Hug L.A."/>
            <person name="Sharon I."/>
            <person name="Castelle C.J."/>
            <person name="Probst A.J."/>
            <person name="Thomas B.C."/>
            <person name="Singh A."/>
            <person name="Wilkins M.J."/>
            <person name="Karaoz U."/>
            <person name="Brodie E.L."/>
            <person name="Williams K.H."/>
            <person name="Hubbard S.S."/>
            <person name="Banfield J.F."/>
        </authorList>
    </citation>
    <scope>NUCLEOTIDE SEQUENCE [LARGE SCALE GENOMIC DNA]</scope>
</reference>
<dbReference type="InterPro" id="IPR006439">
    <property type="entry name" value="HAD-SF_hydro_IA"/>
</dbReference>
<dbReference type="Gene3D" id="3.40.50.1000">
    <property type="entry name" value="HAD superfamily/HAD-like"/>
    <property type="match status" value="1"/>
</dbReference>
<evidence type="ECO:0000256" key="2">
    <source>
        <dbReference type="ARBA" id="ARBA00006171"/>
    </source>
</evidence>
<dbReference type="EMBL" id="MHLB01000034">
    <property type="protein sequence ID" value="OGZ01619.1"/>
    <property type="molecule type" value="Genomic_DNA"/>
</dbReference>
<dbReference type="Proteomes" id="UP000178348">
    <property type="component" value="Unassembled WGS sequence"/>
</dbReference>
<proteinExistence type="inferred from homology"/>
<dbReference type="SUPFAM" id="SSF56784">
    <property type="entry name" value="HAD-like"/>
    <property type="match status" value="1"/>
</dbReference>
<evidence type="ECO:0008006" key="8">
    <source>
        <dbReference type="Google" id="ProtNLM"/>
    </source>
</evidence>
<evidence type="ECO:0000256" key="3">
    <source>
        <dbReference type="ARBA" id="ARBA00022723"/>
    </source>
</evidence>
<dbReference type="SFLD" id="SFLDG01129">
    <property type="entry name" value="C1.5:_HAD__Beta-PGM__Phosphata"/>
    <property type="match status" value="1"/>
</dbReference>
<organism evidence="6 7">
    <name type="scientific">Candidatus Liptonbacteria bacterium RIFCSPLOWO2_01_FULL_53_13</name>
    <dbReference type="NCBI Taxonomy" id="1798651"/>
    <lineage>
        <taxon>Bacteria</taxon>
        <taxon>Candidatus Liptoniibacteriota</taxon>
    </lineage>
</organism>
<evidence type="ECO:0000256" key="4">
    <source>
        <dbReference type="ARBA" id="ARBA00022842"/>
    </source>
</evidence>
<dbReference type="PANTHER" id="PTHR46193:SF18">
    <property type="entry name" value="HEXITOL PHOSPHATASE B"/>
    <property type="match status" value="1"/>
</dbReference>
<dbReference type="InterPro" id="IPR023214">
    <property type="entry name" value="HAD_sf"/>
</dbReference>
<dbReference type="GO" id="GO:0046872">
    <property type="term" value="F:metal ion binding"/>
    <property type="evidence" value="ECO:0007669"/>
    <property type="project" value="UniProtKB-KW"/>
</dbReference>
<dbReference type="InterPro" id="IPR023198">
    <property type="entry name" value="PGP-like_dom2"/>
</dbReference>
<name>A0A1G2CJU3_9BACT</name>
<dbReference type="PANTHER" id="PTHR46193">
    <property type="entry name" value="6-PHOSPHOGLUCONATE PHOSPHATASE"/>
    <property type="match status" value="1"/>
</dbReference>
<evidence type="ECO:0000313" key="6">
    <source>
        <dbReference type="EMBL" id="OGZ01619.1"/>
    </source>
</evidence>
<keyword evidence="3" id="KW-0479">Metal-binding</keyword>
<evidence type="ECO:0000313" key="7">
    <source>
        <dbReference type="Proteomes" id="UP000178348"/>
    </source>
</evidence>
<protein>
    <recommendedName>
        <fullName evidence="8">Hydrolase</fullName>
    </recommendedName>
</protein>
<dbReference type="AlphaFoldDB" id="A0A1G2CJU3"/>